<name>A0A1D1XS70_9ARAE</name>
<keyword evidence="8 12" id="KW-0472">Membrane</keyword>
<dbReference type="Gene3D" id="2.90.10.10">
    <property type="entry name" value="Bulb-type lectin domain"/>
    <property type="match status" value="1"/>
</dbReference>
<feature type="region of interest" description="Disordered" evidence="11">
    <location>
        <begin position="25"/>
        <end position="59"/>
    </location>
</feature>
<dbReference type="SUPFAM" id="SSF56112">
    <property type="entry name" value="Protein kinase-like (PK-like)"/>
    <property type="match status" value="1"/>
</dbReference>
<evidence type="ECO:0000256" key="2">
    <source>
        <dbReference type="ARBA" id="ARBA00022546"/>
    </source>
</evidence>
<dbReference type="Pfam" id="PF00954">
    <property type="entry name" value="S_locus_glycop"/>
    <property type="match status" value="1"/>
</dbReference>
<organism evidence="15">
    <name type="scientific">Anthurium amnicola</name>
    <dbReference type="NCBI Taxonomy" id="1678845"/>
    <lineage>
        <taxon>Eukaryota</taxon>
        <taxon>Viridiplantae</taxon>
        <taxon>Streptophyta</taxon>
        <taxon>Embryophyta</taxon>
        <taxon>Tracheophyta</taxon>
        <taxon>Spermatophyta</taxon>
        <taxon>Magnoliopsida</taxon>
        <taxon>Liliopsida</taxon>
        <taxon>Araceae</taxon>
        <taxon>Pothoideae</taxon>
        <taxon>Potheae</taxon>
        <taxon>Anthurium</taxon>
    </lineage>
</organism>
<evidence type="ECO:0000259" key="13">
    <source>
        <dbReference type="PROSITE" id="PS50927"/>
    </source>
</evidence>
<dbReference type="GO" id="GO:0016301">
    <property type="term" value="F:kinase activity"/>
    <property type="evidence" value="ECO:0007669"/>
    <property type="project" value="UniProtKB-KW"/>
</dbReference>
<evidence type="ECO:0000256" key="10">
    <source>
        <dbReference type="PROSITE-ProRule" id="PRU10141"/>
    </source>
</evidence>
<gene>
    <name evidence="15" type="primary">SD22_5</name>
    <name evidence="15" type="ORF">g.39377</name>
</gene>
<dbReference type="Pfam" id="PF00024">
    <property type="entry name" value="PAN_1"/>
    <property type="match status" value="1"/>
</dbReference>
<dbReference type="PANTHER" id="PTHR47974:SF20">
    <property type="entry name" value="RECEPTOR-LIKE SERINE_THREONINE-PROTEIN KINASE"/>
    <property type="match status" value="1"/>
</dbReference>
<dbReference type="CDD" id="cd00028">
    <property type="entry name" value="B_lectin"/>
    <property type="match status" value="1"/>
</dbReference>
<keyword evidence="10" id="KW-0067">ATP-binding</keyword>
<dbReference type="CDD" id="cd01098">
    <property type="entry name" value="PAN_AP_plant"/>
    <property type="match status" value="1"/>
</dbReference>
<dbReference type="Gene3D" id="3.30.200.20">
    <property type="entry name" value="Phosphorylase Kinase, domain 1"/>
    <property type="match status" value="1"/>
</dbReference>
<evidence type="ECO:0000256" key="5">
    <source>
        <dbReference type="ARBA" id="ARBA00022737"/>
    </source>
</evidence>
<keyword evidence="9" id="KW-1015">Disulfide bond</keyword>
<keyword evidence="6 12" id="KW-1133">Transmembrane helix</keyword>
<dbReference type="InterPro" id="IPR003609">
    <property type="entry name" value="Pan_app"/>
</dbReference>
<feature type="non-terminal residue" evidence="15">
    <location>
        <position position="624"/>
    </location>
</feature>
<dbReference type="GO" id="GO:0005524">
    <property type="term" value="F:ATP binding"/>
    <property type="evidence" value="ECO:0007669"/>
    <property type="project" value="UniProtKB-UniRule"/>
</dbReference>
<dbReference type="GO" id="GO:0048544">
    <property type="term" value="P:recognition of pollen"/>
    <property type="evidence" value="ECO:0007669"/>
    <property type="project" value="InterPro"/>
</dbReference>
<reference evidence="15" key="1">
    <citation type="submission" date="2015-07" db="EMBL/GenBank/DDBJ databases">
        <title>Transcriptome Assembly of Anthurium amnicola.</title>
        <authorList>
            <person name="Suzuki J."/>
        </authorList>
    </citation>
    <scope>NUCLEOTIDE SEQUENCE</scope>
</reference>
<evidence type="ECO:0000256" key="12">
    <source>
        <dbReference type="SAM" id="Phobius"/>
    </source>
</evidence>
<feature type="non-terminal residue" evidence="15">
    <location>
        <position position="1"/>
    </location>
</feature>
<keyword evidence="15" id="KW-0675">Receptor</keyword>
<dbReference type="SUPFAM" id="SSF51110">
    <property type="entry name" value="alpha-D-mannose-specific plant lectins"/>
    <property type="match status" value="1"/>
</dbReference>
<keyword evidence="15" id="KW-0430">Lectin</keyword>
<dbReference type="SMART" id="SM00108">
    <property type="entry name" value="B_lectin"/>
    <property type="match status" value="1"/>
</dbReference>
<dbReference type="InterPro" id="IPR017441">
    <property type="entry name" value="Protein_kinase_ATP_BS"/>
</dbReference>
<feature type="binding site" evidence="10">
    <location>
        <position position="610"/>
    </location>
    <ligand>
        <name>ATP</name>
        <dbReference type="ChEBI" id="CHEBI:30616"/>
    </ligand>
</feature>
<dbReference type="PROSITE" id="PS50948">
    <property type="entry name" value="PAN"/>
    <property type="match status" value="1"/>
</dbReference>
<keyword evidence="7" id="KW-0465">Mannose-binding</keyword>
<feature type="transmembrane region" description="Helical" evidence="12">
    <location>
        <begin position="520"/>
        <end position="545"/>
    </location>
</feature>
<accession>A0A1D1XS70</accession>
<evidence type="ECO:0000256" key="4">
    <source>
        <dbReference type="ARBA" id="ARBA00022729"/>
    </source>
</evidence>
<keyword evidence="4" id="KW-0732">Signal</keyword>
<evidence type="ECO:0000256" key="9">
    <source>
        <dbReference type="ARBA" id="ARBA00023157"/>
    </source>
</evidence>
<dbReference type="PROSITE" id="PS50927">
    <property type="entry name" value="BULB_LECTIN"/>
    <property type="match status" value="1"/>
</dbReference>
<evidence type="ECO:0000256" key="11">
    <source>
        <dbReference type="SAM" id="MobiDB-lite"/>
    </source>
</evidence>
<evidence type="ECO:0000256" key="6">
    <source>
        <dbReference type="ARBA" id="ARBA00022989"/>
    </source>
</evidence>
<sequence>LFSPLFLPFCPLRFLLPVTEMPRCTGSPSPWRRSRRRSDDAFWGPARGKKGEANEPHGTVGRSKALPLSMLLPALLCTYAVAAAALASTCDARSEPGTHQCRRDSGHKLGTSVLITGNSTLINQTFEIGFFTVDGGSRWYFGTWYASIPVRTYVWVANRDAPVSGGLTPATVWLTAEGLMTVRDNAGRDLWRTDNTEPAAEARLLETGNLVLLSADGSGRFVWQSFDRPADTWLPYMSVTSRGAITSWRSSADPSLGPYSLRLKPPDYGEFHLVYENSSAILPITYWSTGKWTGDRFTGVPEMSVPYIYNFRFDKPFTPEASFVYSEAPSDFASSFLTRFVVEPSGQLRQYTWSAQSSSWNMFWFRPENPCRVYALCGDTGFCREGGLHPCGCLAGFSPSDPAAWNDDDYSGGCSPETGSRCDADTAADGFEEVGLVDFDGASAVSFSSPSRDSCQQSCVRNCSCRGINFNPDTRLCRNLYGNLFNLRNSTAAPLLYLRVSTSSSSSQTRKKDGGGQWKAVAVSVGSIGVFLAISGSAVLAWALWWRGRKKREGIGGEGEEDVLANANLRVFSYKELSTATRGFSEELGHGGFGAVFRGELPDSTLVAVKRLERPGGGDREFRA</sequence>
<evidence type="ECO:0000256" key="7">
    <source>
        <dbReference type="ARBA" id="ARBA00023035"/>
    </source>
</evidence>
<protein>
    <submittedName>
        <fullName evidence="15">G-type lectin S-receptor-like serine/threonine-protein kinase SD2-2</fullName>
    </submittedName>
</protein>
<dbReference type="Pfam" id="PF01453">
    <property type="entry name" value="B_lectin"/>
    <property type="match status" value="1"/>
</dbReference>
<keyword evidence="2" id="KW-0348">Hemagglutinin</keyword>
<feature type="domain" description="Bulb-type lectin" evidence="13">
    <location>
        <begin position="106"/>
        <end position="225"/>
    </location>
</feature>
<keyword evidence="3 12" id="KW-0812">Transmembrane</keyword>
<evidence type="ECO:0000259" key="14">
    <source>
        <dbReference type="PROSITE" id="PS50948"/>
    </source>
</evidence>
<evidence type="ECO:0000256" key="8">
    <source>
        <dbReference type="ARBA" id="ARBA00023136"/>
    </source>
</evidence>
<dbReference type="EMBL" id="GDJX01022699">
    <property type="protein sequence ID" value="JAT45237.1"/>
    <property type="molecule type" value="Transcribed_RNA"/>
</dbReference>
<comment type="subcellular location">
    <subcellularLocation>
        <location evidence="1">Membrane</location>
        <topology evidence="1">Single-pass membrane protein</topology>
    </subcellularLocation>
</comment>
<dbReference type="GO" id="GO:0016020">
    <property type="term" value="C:membrane"/>
    <property type="evidence" value="ECO:0007669"/>
    <property type="project" value="UniProtKB-SubCell"/>
</dbReference>
<dbReference type="InterPro" id="IPR001480">
    <property type="entry name" value="Bulb-type_lectin_dom"/>
</dbReference>
<dbReference type="InterPro" id="IPR000858">
    <property type="entry name" value="S_locus_glycoprot_dom"/>
</dbReference>
<dbReference type="InterPro" id="IPR011009">
    <property type="entry name" value="Kinase-like_dom_sf"/>
</dbReference>
<evidence type="ECO:0000256" key="1">
    <source>
        <dbReference type="ARBA" id="ARBA00004167"/>
    </source>
</evidence>
<keyword evidence="15" id="KW-0808">Transferase</keyword>
<dbReference type="SMART" id="SM00473">
    <property type="entry name" value="PAN_AP"/>
    <property type="match status" value="1"/>
</dbReference>
<dbReference type="GO" id="GO:0051707">
    <property type="term" value="P:response to other organism"/>
    <property type="evidence" value="ECO:0007669"/>
    <property type="project" value="UniProtKB-ARBA"/>
</dbReference>
<dbReference type="PANTHER" id="PTHR47974">
    <property type="entry name" value="OS07G0415500 PROTEIN"/>
    <property type="match status" value="1"/>
</dbReference>
<feature type="domain" description="Apple" evidence="14">
    <location>
        <begin position="422"/>
        <end position="501"/>
    </location>
</feature>
<evidence type="ECO:0000313" key="15">
    <source>
        <dbReference type="EMBL" id="JAT45237.1"/>
    </source>
</evidence>
<dbReference type="GO" id="GO:0005537">
    <property type="term" value="F:D-mannose binding"/>
    <property type="evidence" value="ECO:0007669"/>
    <property type="project" value="UniProtKB-KW"/>
</dbReference>
<dbReference type="PROSITE" id="PS00107">
    <property type="entry name" value="PROTEIN_KINASE_ATP"/>
    <property type="match status" value="1"/>
</dbReference>
<proteinExistence type="predicted"/>
<keyword evidence="15" id="KW-0418">Kinase</keyword>
<evidence type="ECO:0000256" key="3">
    <source>
        <dbReference type="ARBA" id="ARBA00022692"/>
    </source>
</evidence>
<dbReference type="InterPro" id="IPR036426">
    <property type="entry name" value="Bulb-type_lectin_dom_sf"/>
</dbReference>
<dbReference type="AlphaFoldDB" id="A0A1D1XS70"/>
<keyword evidence="5" id="KW-0677">Repeat</keyword>
<keyword evidence="10" id="KW-0547">Nucleotide-binding</keyword>